<dbReference type="SUPFAM" id="SSF53448">
    <property type="entry name" value="Nucleotide-diphospho-sugar transferases"/>
    <property type="match status" value="1"/>
</dbReference>
<dbReference type="Gene3D" id="3.90.550.10">
    <property type="entry name" value="Spore Coat Polysaccharide Biosynthesis Protein SpsA, Chain A"/>
    <property type="match status" value="1"/>
</dbReference>
<dbReference type="EMBL" id="BARW01001446">
    <property type="protein sequence ID" value="GAI59976.1"/>
    <property type="molecule type" value="Genomic_DNA"/>
</dbReference>
<evidence type="ECO:0000256" key="1">
    <source>
        <dbReference type="SAM" id="Coils"/>
    </source>
</evidence>
<dbReference type="Gene3D" id="1.25.40.10">
    <property type="entry name" value="Tetratricopeptide repeat domain"/>
    <property type="match status" value="1"/>
</dbReference>
<evidence type="ECO:0000259" key="2">
    <source>
        <dbReference type="Pfam" id="PF00535"/>
    </source>
</evidence>
<dbReference type="Pfam" id="PF00535">
    <property type="entry name" value="Glycos_transf_2"/>
    <property type="match status" value="1"/>
</dbReference>
<sequence length="416" mass="46776">MDNGSTDGTKDYLRDIVAVNPNYRLIDNPANVGFSAGNNQGAKAARGEYVFLLNNDVLVADGWLESMVSALERDERIGMVGPISNYISGRQQLALAGPAGSQEIPYNNDEGYYGFARTVRTANRGKVTPRRRIAGFAILIRKALYEELGGLDESFGSGNYEDDDLCLRVREKGYAIMVDECTFLHHFGSRTFAGNKIDYDASLKKNEKIFRAKWPEVDMDWLLEKDEPLAEVLERKSQEAIQLVSQGDLESGRRLCREVLLEDPTREAAVYGLGLIAHLEGDLREARNQYRRALSYNKEWTPVQQSLALLDMAEGDLKAAQQRLAQILEKDPHDLDARRLLGQTFLEGEQFEEGIGILRGILKDNPSDWQTHFILASLYAEVERTQDVKLHLEAVLAANPDHAQAREMLDKIIRNT</sequence>
<accession>X1QYU3</accession>
<dbReference type="AlphaFoldDB" id="X1QYU3"/>
<dbReference type="Pfam" id="PF14559">
    <property type="entry name" value="TPR_19"/>
    <property type="match status" value="1"/>
</dbReference>
<dbReference type="PANTHER" id="PTHR43179:SF7">
    <property type="entry name" value="RHAMNOSYLTRANSFERASE WBBL"/>
    <property type="match status" value="1"/>
</dbReference>
<gene>
    <name evidence="3" type="ORF">S12H4_04612</name>
</gene>
<feature type="coiled-coil region" evidence="1">
    <location>
        <begin position="303"/>
        <end position="330"/>
    </location>
</feature>
<dbReference type="PANTHER" id="PTHR43179">
    <property type="entry name" value="RHAMNOSYLTRANSFERASE WBBL"/>
    <property type="match status" value="1"/>
</dbReference>
<feature type="domain" description="Glycosyltransferase 2-like" evidence="2">
    <location>
        <begin position="2"/>
        <end position="138"/>
    </location>
</feature>
<evidence type="ECO:0000313" key="3">
    <source>
        <dbReference type="EMBL" id="GAI59976.1"/>
    </source>
</evidence>
<keyword evidence="1" id="KW-0175">Coiled coil</keyword>
<dbReference type="InterPro" id="IPR001173">
    <property type="entry name" value="Glyco_trans_2-like"/>
</dbReference>
<dbReference type="InterPro" id="IPR029044">
    <property type="entry name" value="Nucleotide-diphossugar_trans"/>
</dbReference>
<dbReference type="InterPro" id="IPR019734">
    <property type="entry name" value="TPR_rpt"/>
</dbReference>
<dbReference type="InterPro" id="IPR011990">
    <property type="entry name" value="TPR-like_helical_dom_sf"/>
</dbReference>
<comment type="caution">
    <text evidence="3">The sequence shown here is derived from an EMBL/GenBank/DDBJ whole genome shotgun (WGS) entry which is preliminary data.</text>
</comment>
<dbReference type="Pfam" id="PF13432">
    <property type="entry name" value="TPR_16"/>
    <property type="match status" value="1"/>
</dbReference>
<name>X1QYU3_9ZZZZ</name>
<reference evidence="3" key="1">
    <citation type="journal article" date="2014" name="Front. Microbiol.">
        <title>High frequency of phylogenetically diverse reductive dehalogenase-homologous genes in deep subseafloor sedimentary metagenomes.</title>
        <authorList>
            <person name="Kawai M."/>
            <person name="Futagami T."/>
            <person name="Toyoda A."/>
            <person name="Takaki Y."/>
            <person name="Nishi S."/>
            <person name="Hori S."/>
            <person name="Arai W."/>
            <person name="Tsubouchi T."/>
            <person name="Morono Y."/>
            <person name="Uchiyama I."/>
            <person name="Ito T."/>
            <person name="Fujiyama A."/>
            <person name="Inagaki F."/>
            <person name="Takami H."/>
        </authorList>
    </citation>
    <scope>NUCLEOTIDE SEQUENCE</scope>
    <source>
        <strain evidence="3">Expedition CK06-06</strain>
    </source>
</reference>
<dbReference type="SMART" id="SM00028">
    <property type="entry name" value="TPR"/>
    <property type="match status" value="3"/>
</dbReference>
<dbReference type="SUPFAM" id="SSF48452">
    <property type="entry name" value="TPR-like"/>
    <property type="match status" value="1"/>
</dbReference>
<protein>
    <recommendedName>
        <fullName evidence="2">Glycosyltransferase 2-like domain-containing protein</fullName>
    </recommendedName>
</protein>
<organism evidence="3">
    <name type="scientific">marine sediment metagenome</name>
    <dbReference type="NCBI Taxonomy" id="412755"/>
    <lineage>
        <taxon>unclassified sequences</taxon>
        <taxon>metagenomes</taxon>
        <taxon>ecological metagenomes</taxon>
    </lineage>
</organism>
<dbReference type="CDD" id="cd04186">
    <property type="entry name" value="GT_2_like_c"/>
    <property type="match status" value="1"/>
</dbReference>
<proteinExistence type="predicted"/>